<dbReference type="PANTHER" id="PTHR37299:SF1">
    <property type="entry name" value="STAGE 0 SPORULATION PROTEIN A HOMOLOG"/>
    <property type="match status" value="1"/>
</dbReference>
<dbReference type="EMBL" id="CP101637">
    <property type="protein sequence ID" value="WMT81918.1"/>
    <property type="molecule type" value="Genomic_DNA"/>
</dbReference>
<feature type="domain" description="Response regulatory" evidence="4">
    <location>
        <begin position="3"/>
        <end position="116"/>
    </location>
</feature>
<evidence type="ECO:0000256" key="3">
    <source>
        <dbReference type="PROSITE-ProRule" id="PRU00169"/>
    </source>
</evidence>
<keyword evidence="3" id="KW-0597">Phosphoprotein</keyword>
<evidence type="ECO:0000259" key="4">
    <source>
        <dbReference type="PROSITE" id="PS50110"/>
    </source>
</evidence>
<dbReference type="InterPro" id="IPR046947">
    <property type="entry name" value="LytR-like"/>
</dbReference>
<dbReference type="Proteomes" id="UP001235030">
    <property type="component" value="Chromosome"/>
</dbReference>
<gene>
    <name evidence="6" type="primary">ypdB_1</name>
    <name evidence="6" type="ORF">TEMA_22660</name>
</gene>
<dbReference type="Pfam" id="PF00072">
    <property type="entry name" value="Response_reg"/>
    <property type="match status" value="1"/>
</dbReference>
<accession>A0ABY9Q1S9</accession>
<name>A0ABY9Q1S9_9FIRM</name>
<evidence type="ECO:0000313" key="7">
    <source>
        <dbReference type="Proteomes" id="UP001235030"/>
    </source>
</evidence>
<protein>
    <recommendedName>
        <fullName evidence="1">Stage 0 sporulation protein A homolog</fullName>
    </recommendedName>
</protein>
<dbReference type="SMART" id="SM00850">
    <property type="entry name" value="LytTR"/>
    <property type="match status" value="1"/>
</dbReference>
<evidence type="ECO:0000259" key="5">
    <source>
        <dbReference type="PROSITE" id="PS50930"/>
    </source>
</evidence>
<dbReference type="InterPro" id="IPR001789">
    <property type="entry name" value="Sig_transdc_resp-reg_receiver"/>
</dbReference>
<feature type="modified residue" description="4-aspartylphosphate" evidence="3">
    <location>
        <position position="53"/>
    </location>
</feature>
<evidence type="ECO:0000256" key="1">
    <source>
        <dbReference type="ARBA" id="ARBA00018672"/>
    </source>
</evidence>
<dbReference type="SUPFAM" id="SSF52172">
    <property type="entry name" value="CheY-like"/>
    <property type="match status" value="1"/>
</dbReference>
<dbReference type="InterPro" id="IPR007492">
    <property type="entry name" value="LytTR_DNA-bd_dom"/>
</dbReference>
<dbReference type="RefSeq" id="WP_228104027.1">
    <property type="nucleotide sequence ID" value="NZ_CP101637.1"/>
</dbReference>
<dbReference type="Gene3D" id="2.40.50.1020">
    <property type="entry name" value="LytTr DNA-binding domain"/>
    <property type="match status" value="1"/>
</dbReference>
<dbReference type="InterPro" id="IPR011006">
    <property type="entry name" value="CheY-like_superfamily"/>
</dbReference>
<dbReference type="Pfam" id="PF04397">
    <property type="entry name" value="LytTR"/>
    <property type="match status" value="1"/>
</dbReference>
<sequence length="238" mass="28065">MIKIAICDDDVIILNHTKEIIESYKIKDLQIYSYKNGEELLESEETFDIIFLDIDMNGINGIETAKKIRIYDKKVKIIYVTNYTDYTYSAFSVHAFGYLIKPIKEKNLHEQLDEALSYMKEDEECLIDFITEGELVRVDIKKIYYFEYISRKILMKTSEKTYIIRDKISAISDKMKDLGFEMPHKSFVVNLYNVKSIKGYDIYMMDESIIPLSQKKSSEFRNALNIYLSNHIEKQIRG</sequence>
<dbReference type="PROSITE" id="PS50930">
    <property type="entry name" value="HTH_LYTTR"/>
    <property type="match status" value="1"/>
</dbReference>
<dbReference type="SMART" id="SM00448">
    <property type="entry name" value="REC"/>
    <property type="match status" value="1"/>
</dbReference>
<dbReference type="Gene3D" id="3.40.50.2300">
    <property type="match status" value="1"/>
</dbReference>
<feature type="domain" description="HTH LytTR-type" evidence="5">
    <location>
        <begin position="127"/>
        <end position="226"/>
    </location>
</feature>
<keyword evidence="7" id="KW-1185">Reference proteome</keyword>
<dbReference type="PROSITE" id="PS50110">
    <property type="entry name" value="RESPONSE_REGULATORY"/>
    <property type="match status" value="1"/>
</dbReference>
<dbReference type="PANTHER" id="PTHR37299">
    <property type="entry name" value="TRANSCRIPTIONAL REGULATOR-RELATED"/>
    <property type="match status" value="1"/>
</dbReference>
<organism evidence="6 7">
    <name type="scientific">Terrisporobacter mayombei</name>
    <dbReference type="NCBI Taxonomy" id="1541"/>
    <lineage>
        <taxon>Bacteria</taxon>
        <taxon>Bacillati</taxon>
        <taxon>Bacillota</taxon>
        <taxon>Clostridia</taxon>
        <taxon>Peptostreptococcales</taxon>
        <taxon>Peptostreptococcaceae</taxon>
        <taxon>Terrisporobacter</taxon>
    </lineage>
</organism>
<evidence type="ECO:0000313" key="6">
    <source>
        <dbReference type="EMBL" id="WMT81918.1"/>
    </source>
</evidence>
<reference evidence="6 7" key="1">
    <citation type="submission" date="2022-07" db="EMBL/GenBank/DDBJ databases">
        <title>Genome sequence of Terrisporobacter mayombei DSM6539.</title>
        <authorList>
            <person name="Boeer T."/>
            <person name="Bengelsdorf F.R."/>
            <person name="Daniel R."/>
            <person name="Poehlein A."/>
        </authorList>
    </citation>
    <scope>NUCLEOTIDE SEQUENCE [LARGE SCALE GENOMIC DNA]</scope>
    <source>
        <strain evidence="6 7">DSM 6539</strain>
    </source>
</reference>
<evidence type="ECO:0000256" key="2">
    <source>
        <dbReference type="ARBA" id="ARBA00024867"/>
    </source>
</evidence>
<proteinExistence type="predicted"/>
<comment type="function">
    <text evidence="2">May play the central regulatory role in sporulation. It may be an element of the effector pathway responsible for the activation of sporulation genes in response to nutritional stress. Spo0A may act in concert with spo0H (a sigma factor) to control the expression of some genes that are critical to the sporulation process.</text>
</comment>